<organism evidence="2">
    <name type="scientific">Arundo donax</name>
    <name type="common">Giant reed</name>
    <name type="synonym">Donax arundinaceus</name>
    <dbReference type="NCBI Taxonomy" id="35708"/>
    <lineage>
        <taxon>Eukaryota</taxon>
        <taxon>Viridiplantae</taxon>
        <taxon>Streptophyta</taxon>
        <taxon>Embryophyta</taxon>
        <taxon>Tracheophyta</taxon>
        <taxon>Spermatophyta</taxon>
        <taxon>Magnoliopsida</taxon>
        <taxon>Liliopsida</taxon>
        <taxon>Poales</taxon>
        <taxon>Poaceae</taxon>
        <taxon>PACMAD clade</taxon>
        <taxon>Arundinoideae</taxon>
        <taxon>Arundineae</taxon>
        <taxon>Arundo</taxon>
    </lineage>
</organism>
<evidence type="ECO:0000256" key="1">
    <source>
        <dbReference type="SAM" id="MobiDB-lite"/>
    </source>
</evidence>
<name>A0A0A9E9W5_ARUDO</name>
<reference evidence="2" key="2">
    <citation type="journal article" date="2015" name="Data Brief">
        <title>Shoot transcriptome of the giant reed, Arundo donax.</title>
        <authorList>
            <person name="Barrero R.A."/>
            <person name="Guerrero F.D."/>
            <person name="Moolhuijzen P."/>
            <person name="Goolsby J.A."/>
            <person name="Tidwell J."/>
            <person name="Bellgard S.E."/>
            <person name="Bellgard M.I."/>
        </authorList>
    </citation>
    <scope>NUCLEOTIDE SEQUENCE</scope>
    <source>
        <tissue evidence="2">Shoot tissue taken approximately 20 cm above the soil surface</tissue>
    </source>
</reference>
<evidence type="ECO:0000313" key="2">
    <source>
        <dbReference type="EMBL" id="JAD96841.1"/>
    </source>
</evidence>
<accession>A0A0A9E9W5</accession>
<reference evidence="2" key="1">
    <citation type="submission" date="2014-09" db="EMBL/GenBank/DDBJ databases">
        <authorList>
            <person name="Magalhaes I.L.F."/>
            <person name="Oliveira U."/>
            <person name="Santos F.R."/>
            <person name="Vidigal T.H.D.A."/>
            <person name="Brescovit A.D."/>
            <person name="Santos A.J."/>
        </authorList>
    </citation>
    <scope>NUCLEOTIDE SEQUENCE</scope>
    <source>
        <tissue evidence="2">Shoot tissue taken approximately 20 cm above the soil surface</tissue>
    </source>
</reference>
<protein>
    <submittedName>
        <fullName evidence="2">Uncharacterized protein</fullName>
    </submittedName>
</protein>
<sequence>MHEIRMERQLHQDSGTRKEE</sequence>
<dbReference type="EMBL" id="GBRH01201054">
    <property type="protein sequence ID" value="JAD96841.1"/>
    <property type="molecule type" value="Transcribed_RNA"/>
</dbReference>
<feature type="region of interest" description="Disordered" evidence="1">
    <location>
        <begin position="1"/>
        <end position="20"/>
    </location>
</feature>
<dbReference type="AlphaFoldDB" id="A0A0A9E9W5"/>
<proteinExistence type="predicted"/>